<evidence type="ECO:0000259" key="9">
    <source>
        <dbReference type="PROSITE" id="PS50011"/>
    </source>
</evidence>
<keyword evidence="3" id="KW-0808">Transferase</keyword>
<keyword evidence="4" id="KW-0547">Nucleotide-binding</keyword>
<keyword evidence="8" id="KW-1133">Transmembrane helix</keyword>
<evidence type="ECO:0000256" key="8">
    <source>
        <dbReference type="SAM" id="Phobius"/>
    </source>
</evidence>
<dbReference type="PROSITE" id="PS50011">
    <property type="entry name" value="PROTEIN_KINASE_DOM"/>
    <property type="match status" value="1"/>
</dbReference>
<evidence type="ECO:0000256" key="4">
    <source>
        <dbReference type="ARBA" id="ARBA00022741"/>
    </source>
</evidence>
<dbReference type="CDD" id="cd14014">
    <property type="entry name" value="STKc_PknB_like"/>
    <property type="match status" value="1"/>
</dbReference>
<dbReference type="Proteomes" id="UP001499854">
    <property type="component" value="Unassembled WGS sequence"/>
</dbReference>
<dbReference type="PANTHER" id="PTHR43289:SF6">
    <property type="entry name" value="SERINE_THREONINE-PROTEIN KINASE NEKL-3"/>
    <property type="match status" value="1"/>
</dbReference>
<evidence type="ECO:0000256" key="2">
    <source>
        <dbReference type="ARBA" id="ARBA00022527"/>
    </source>
</evidence>
<dbReference type="InterPro" id="IPR000719">
    <property type="entry name" value="Prot_kinase_dom"/>
</dbReference>
<dbReference type="PANTHER" id="PTHR43289">
    <property type="entry name" value="MITOGEN-ACTIVATED PROTEIN KINASE KINASE KINASE 20-RELATED"/>
    <property type="match status" value="1"/>
</dbReference>
<reference evidence="10 11" key="1">
    <citation type="journal article" date="2019" name="Int. J. Syst. Evol. Microbiol.">
        <title>The Global Catalogue of Microorganisms (GCM) 10K type strain sequencing project: providing services to taxonomists for standard genome sequencing and annotation.</title>
        <authorList>
            <consortium name="The Broad Institute Genomics Platform"/>
            <consortium name="The Broad Institute Genome Sequencing Center for Infectious Disease"/>
            <person name="Wu L."/>
            <person name="Ma J."/>
        </authorList>
    </citation>
    <scope>NUCLEOTIDE SEQUENCE [LARGE SCALE GENOMIC DNA]</scope>
    <source>
        <strain evidence="10 11">JCM 16013</strain>
    </source>
</reference>
<evidence type="ECO:0000256" key="3">
    <source>
        <dbReference type="ARBA" id="ARBA00022679"/>
    </source>
</evidence>
<keyword evidence="8" id="KW-0472">Membrane</keyword>
<name>A0ABN2RF20_9ACTN</name>
<feature type="region of interest" description="Disordered" evidence="7">
    <location>
        <begin position="244"/>
        <end position="290"/>
    </location>
</feature>
<dbReference type="InterPro" id="IPR008271">
    <property type="entry name" value="Ser/Thr_kinase_AS"/>
</dbReference>
<sequence length="465" mass="48858">MWLARDQTLNVDVAVKEVLVTPGATPEETVERIERAAREARSAARLRDHPNVVTVHDVVVERGTPWTVMQYVPGRSLAEQIAADGPIPRPQVKQIASALLSALAACHAAGITHRDVKPANIMMADDGRILLTDFGIAKSAETSAMTAEDMVIGSLEYIAPERAQGEPATPASDLFSLGVTLYHAVEGVSPFHRGSGVATLSAVLLEPLPAPGNAGRKLAAVIEGLTVKDPDHRLTGPEAAQLLHGAATAGRPARTKTLTAEVSAPGKEPEPATAGPDPSQRHEPDGTAPEPEALRDRLLCLGTAAALLAAGLLIPTGVGVKQTYSNAAAYLAGKTTQATSSHTSYVSLYTSFTSLGDQNYRSWATALCIVLPAAALIIGLLMTLRQVKDGVAALVSLMNLPAVIFATFWVWLPVQTKHAGSFIRATDAAGTYPSPTPGLGLFVYTIPLAAYLILLYYAIAAKRGT</sequence>
<evidence type="ECO:0000256" key="5">
    <source>
        <dbReference type="ARBA" id="ARBA00022777"/>
    </source>
</evidence>
<proteinExistence type="predicted"/>
<keyword evidence="6" id="KW-0067">ATP-binding</keyword>
<accession>A0ABN2RF20</accession>
<evidence type="ECO:0000313" key="11">
    <source>
        <dbReference type="Proteomes" id="UP001499854"/>
    </source>
</evidence>
<gene>
    <name evidence="10" type="ORF">GCM10009838_27870</name>
</gene>
<feature type="transmembrane region" description="Helical" evidence="8">
    <location>
        <begin position="441"/>
        <end position="459"/>
    </location>
</feature>
<feature type="transmembrane region" description="Helical" evidence="8">
    <location>
        <begin position="363"/>
        <end position="384"/>
    </location>
</feature>
<keyword evidence="5" id="KW-0418">Kinase</keyword>
<evidence type="ECO:0000313" key="10">
    <source>
        <dbReference type="EMBL" id="GAA1967917.1"/>
    </source>
</evidence>
<keyword evidence="2" id="KW-0723">Serine/threonine-protein kinase</keyword>
<evidence type="ECO:0000256" key="7">
    <source>
        <dbReference type="SAM" id="MobiDB-lite"/>
    </source>
</evidence>
<dbReference type="EC" id="2.7.11.1" evidence="1"/>
<dbReference type="PROSITE" id="PS00108">
    <property type="entry name" value="PROTEIN_KINASE_ST"/>
    <property type="match status" value="1"/>
</dbReference>
<dbReference type="SUPFAM" id="SSF56112">
    <property type="entry name" value="Protein kinase-like (PK-like)"/>
    <property type="match status" value="1"/>
</dbReference>
<evidence type="ECO:0000256" key="6">
    <source>
        <dbReference type="ARBA" id="ARBA00022840"/>
    </source>
</evidence>
<comment type="caution">
    <text evidence="10">The sequence shown here is derived from an EMBL/GenBank/DDBJ whole genome shotgun (WGS) entry which is preliminary data.</text>
</comment>
<dbReference type="InterPro" id="IPR011009">
    <property type="entry name" value="Kinase-like_dom_sf"/>
</dbReference>
<protein>
    <recommendedName>
        <fullName evidence="1">non-specific serine/threonine protein kinase</fullName>
        <ecNumber evidence="1">2.7.11.1</ecNumber>
    </recommendedName>
</protein>
<keyword evidence="11" id="KW-1185">Reference proteome</keyword>
<dbReference type="Gene3D" id="3.30.200.20">
    <property type="entry name" value="Phosphorylase Kinase, domain 1"/>
    <property type="match status" value="1"/>
</dbReference>
<feature type="transmembrane region" description="Helical" evidence="8">
    <location>
        <begin position="298"/>
        <end position="318"/>
    </location>
</feature>
<keyword evidence="8" id="KW-0812">Transmembrane</keyword>
<evidence type="ECO:0000256" key="1">
    <source>
        <dbReference type="ARBA" id="ARBA00012513"/>
    </source>
</evidence>
<organism evidence="10 11">
    <name type="scientific">Catenulispora subtropica</name>
    <dbReference type="NCBI Taxonomy" id="450798"/>
    <lineage>
        <taxon>Bacteria</taxon>
        <taxon>Bacillati</taxon>
        <taxon>Actinomycetota</taxon>
        <taxon>Actinomycetes</taxon>
        <taxon>Catenulisporales</taxon>
        <taxon>Catenulisporaceae</taxon>
        <taxon>Catenulispora</taxon>
    </lineage>
</organism>
<dbReference type="Gene3D" id="1.10.510.10">
    <property type="entry name" value="Transferase(Phosphotransferase) domain 1"/>
    <property type="match status" value="1"/>
</dbReference>
<dbReference type="EMBL" id="BAAAQM010000013">
    <property type="protein sequence ID" value="GAA1967917.1"/>
    <property type="molecule type" value="Genomic_DNA"/>
</dbReference>
<dbReference type="Pfam" id="PF00069">
    <property type="entry name" value="Pkinase"/>
    <property type="match status" value="1"/>
</dbReference>
<feature type="domain" description="Protein kinase" evidence="9">
    <location>
        <begin position="1"/>
        <end position="247"/>
    </location>
</feature>
<feature type="transmembrane region" description="Helical" evidence="8">
    <location>
        <begin position="391"/>
        <end position="412"/>
    </location>
</feature>
<dbReference type="SMART" id="SM00220">
    <property type="entry name" value="S_TKc"/>
    <property type="match status" value="1"/>
</dbReference>